<feature type="region of interest" description="Disordered" evidence="9">
    <location>
        <begin position="151"/>
        <end position="203"/>
    </location>
</feature>
<evidence type="ECO:0000256" key="5">
    <source>
        <dbReference type="ARBA" id="ARBA00022737"/>
    </source>
</evidence>
<dbReference type="GO" id="GO:0016567">
    <property type="term" value="P:protein ubiquitination"/>
    <property type="evidence" value="ECO:0007669"/>
    <property type="project" value="InterPro"/>
</dbReference>
<evidence type="ECO:0000259" key="10">
    <source>
        <dbReference type="PROSITE" id="PS51873"/>
    </source>
</evidence>
<dbReference type="Pfam" id="PF22191">
    <property type="entry name" value="IBR_1"/>
    <property type="match status" value="1"/>
</dbReference>
<evidence type="ECO:0000256" key="8">
    <source>
        <dbReference type="ARBA" id="ARBA00022833"/>
    </source>
</evidence>
<keyword evidence="12" id="KW-1185">Reference proteome</keyword>
<keyword evidence="3" id="KW-0808">Transferase</keyword>
<dbReference type="GO" id="GO:0061630">
    <property type="term" value="F:ubiquitin protein ligase activity"/>
    <property type="evidence" value="ECO:0007669"/>
    <property type="project" value="UniProtKB-EC"/>
</dbReference>
<dbReference type="InterPro" id="IPR002867">
    <property type="entry name" value="IBR_dom"/>
</dbReference>
<protein>
    <recommendedName>
        <fullName evidence="2">RBR-type E3 ubiquitin transferase</fullName>
        <ecNumber evidence="2">2.3.2.31</ecNumber>
    </recommendedName>
</protein>
<evidence type="ECO:0000313" key="12">
    <source>
        <dbReference type="Proteomes" id="UP001140510"/>
    </source>
</evidence>
<evidence type="ECO:0000256" key="4">
    <source>
        <dbReference type="ARBA" id="ARBA00022723"/>
    </source>
</evidence>
<comment type="caution">
    <text evidence="11">The sequence shown here is derived from an EMBL/GenBank/DDBJ whole genome shotgun (WGS) entry which is preliminary data.</text>
</comment>
<dbReference type="Proteomes" id="UP001140510">
    <property type="component" value="Unassembled WGS sequence"/>
</dbReference>
<dbReference type="GO" id="GO:0008270">
    <property type="term" value="F:zinc ion binding"/>
    <property type="evidence" value="ECO:0007669"/>
    <property type="project" value="UniProtKB-KW"/>
</dbReference>
<feature type="domain" description="RING-type" evidence="10">
    <location>
        <begin position="227"/>
        <end position="445"/>
    </location>
</feature>
<dbReference type="InterPro" id="IPR031127">
    <property type="entry name" value="E3_UB_ligase_RBR"/>
</dbReference>
<dbReference type="PROSITE" id="PS51873">
    <property type="entry name" value="TRIAD"/>
    <property type="match status" value="1"/>
</dbReference>
<sequence>MLDVSGVSTEALKRELRLRQSQTGANPSPPASHLSDFHNFDEDTEEDSDDDSLFMPERRAPRISSGFRKSVEGPAALRRACSDRHTSKKGIPKSHTWKEEENDSTRGGERQHKRRRTTAQEEYDDRRLAERLAAEEEDNLLMLMEGQWTKARPGTRGCPINQDHRTGRTRHPRLGVDRSSSVRRNDESLSKPPSRRQSETFDASIARQLQREATEAQEARLCEAASRTRDCAVCGDATIDLPSLSSCTHKADVCAGCYTALLGSQLEENGWQEVKCPGQSCKVNLTYEEIKAHASKDVFERYDSIQARNVLSADPNFRWCTAEGCKSGQIHEVEEDGSEFVCVGCHRSFCILHDGLHGDNETCKEYEYRLSGQKDRDERKKEDEASEEAVKSLAKKCPHKKCGAPIEKNGGCNHITCWKCRGHFCYVCLGKNWNECGHLHMPVPA</sequence>
<evidence type="ECO:0000256" key="9">
    <source>
        <dbReference type="SAM" id="MobiDB-lite"/>
    </source>
</evidence>
<dbReference type="Gene3D" id="3.30.40.10">
    <property type="entry name" value="Zinc/RING finger domain, C3HC4 (zinc finger)"/>
    <property type="match status" value="1"/>
</dbReference>
<name>A0A9W8ZMJ2_9PLEO</name>
<evidence type="ECO:0000256" key="3">
    <source>
        <dbReference type="ARBA" id="ARBA00022679"/>
    </source>
</evidence>
<keyword evidence="6" id="KW-0863">Zinc-finger</keyword>
<dbReference type="Pfam" id="PF01485">
    <property type="entry name" value="IBR"/>
    <property type="match status" value="1"/>
</dbReference>
<dbReference type="EMBL" id="JAPEVA010000011">
    <property type="protein sequence ID" value="KAJ4409549.1"/>
    <property type="molecule type" value="Genomic_DNA"/>
</dbReference>
<dbReference type="SMART" id="SM00647">
    <property type="entry name" value="IBR"/>
    <property type="match status" value="2"/>
</dbReference>
<dbReference type="AlphaFoldDB" id="A0A9W8ZMJ2"/>
<organism evidence="11 12">
    <name type="scientific">Didymella pomorum</name>
    <dbReference type="NCBI Taxonomy" id="749634"/>
    <lineage>
        <taxon>Eukaryota</taxon>
        <taxon>Fungi</taxon>
        <taxon>Dikarya</taxon>
        <taxon>Ascomycota</taxon>
        <taxon>Pezizomycotina</taxon>
        <taxon>Dothideomycetes</taxon>
        <taxon>Pleosporomycetidae</taxon>
        <taxon>Pleosporales</taxon>
        <taxon>Pleosporineae</taxon>
        <taxon>Didymellaceae</taxon>
        <taxon>Didymella</taxon>
    </lineage>
</organism>
<dbReference type="Gene3D" id="1.20.120.1750">
    <property type="match status" value="1"/>
</dbReference>
<evidence type="ECO:0000256" key="2">
    <source>
        <dbReference type="ARBA" id="ARBA00012251"/>
    </source>
</evidence>
<dbReference type="CDD" id="cd20335">
    <property type="entry name" value="BRcat_RBR"/>
    <property type="match status" value="1"/>
</dbReference>
<dbReference type="EC" id="2.3.2.31" evidence="2"/>
<evidence type="ECO:0000313" key="11">
    <source>
        <dbReference type="EMBL" id="KAJ4409549.1"/>
    </source>
</evidence>
<dbReference type="PANTHER" id="PTHR11685">
    <property type="entry name" value="RBR FAMILY RING FINGER AND IBR DOMAIN-CONTAINING"/>
    <property type="match status" value="1"/>
</dbReference>
<dbReference type="InterPro" id="IPR013083">
    <property type="entry name" value="Znf_RING/FYVE/PHD"/>
</dbReference>
<dbReference type="OrthoDB" id="1431934at2759"/>
<gene>
    <name evidence="11" type="ORF">N0V91_002470</name>
</gene>
<dbReference type="InterPro" id="IPR044066">
    <property type="entry name" value="TRIAD_supradom"/>
</dbReference>
<feature type="region of interest" description="Disordered" evidence="9">
    <location>
        <begin position="13"/>
        <end position="126"/>
    </location>
</feature>
<evidence type="ECO:0000256" key="7">
    <source>
        <dbReference type="ARBA" id="ARBA00022786"/>
    </source>
</evidence>
<keyword evidence="4" id="KW-0479">Metal-binding</keyword>
<comment type="catalytic activity">
    <reaction evidence="1">
        <text>[E2 ubiquitin-conjugating enzyme]-S-ubiquitinyl-L-cysteine + [acceptor protein]-L-lysine = [E2 ubiquitin-conjugating enzyme]-L-cysteine + [acceptor protein]-N(6)-ubiquitinyl-L-lysine.</text>
        <dbReference type="EC" id="2.3.2.31"/>
    </reaction>
</comment>
<keyword evidence="8" id="KW-0862">Zinc</keyword>
<keyword evidence="7" id="KW-0833">Ubl conjugation pathway</keyword>
<evidence type="ECO:0000256" key="6">
    <source>
        <dbReference type="ARBA" id="ARBA00022771"/>
    </source>
</evidence>
<dbReference type="SUPFAM" id="SSF57850">
    <property type="entry name" value="RING/U-box"/>
    <property type="match status" value="3"/>
</dbReference>
<feature type="compositionally biased region" description="Acidic residues" evidence="9">
    <location>
        <begin position="42"/>
        <end position="52"/>
    </location>
</feature>
<reference evidence="11" key="1">
    <citation type="submission" date="2022-10" db="EMBL/GenBank/DDBJ databases">
        <title>Tapping the CABI collections for fungal endophytes: first genome assemblies for Collariella, Neodidymelliopsis, Ascochyta clinopodiicola, Didymella pomorum, Didymosphaeria variabile, Neocosmospora piperis and Neocucurbitaria cava.</title>
        <authorList>
            <person name="Hill R."/>
        </authorList>
    </citation>
    <scope>NUCLEOTIDE SEQUENCE</scope>
    <source>
        <strain evidence="11">IMI 355091</strain>
    </source>
</reference>
<proteinExistence type="predicted"/>
<keyword evidence="5" id="KW-0677">Repeat</keyword>
<evidence type="ECO:0000256" key="1">
    <source>
        <dbReference type="ARBA" id="ARBA00001798"/>
    </source>
</evidence>
<accession>A0A9W8ZMJ2</accession>
<feature type="compositionally biased region" description="Basic and acidic residues" evidence="9">
    <location>
        <begin position="96"/>
        <end position="110"/>
    </location>
</feature>